<dbReference type="EMBL" id="CM043016">
    <property type="protein sequence ID" value="KAI4467860.1"/>
    <property type="molecule type" value="Genomic_DNA"/>
</dbReference>
<protein>
    <submittedName>
        <fullName evidence="1">Ankyrin repeat and lem domain-containing protein 1</fullName>
    </submittedName>
</protein>
<dbReference type="Proteomes" id="UP001056778">
    <property type="component" value="Chromosome 2"/>
</dbReference>
<organism evidence="1 2">
    <name type="scientific">Holotrichia oblita</name>
    <name type="common">Chafer beetle</name>
    <dbReference type="NCBI Taxonomy" id="644536"/>
    <lineage>
        <taxon>Eukaryota</taxon>
        <taxon>Metazoa</taxon>
        <taxon>Ecdysozoa</taxon>
        <taxon>Arthropoda</taxon>
        <taxon>Hexapoda</taxon>
        <taxon>Insecta</taxon>
        <taxon>Pterygota</taxon>
        <taxon>Neoptera</taxon>
        <taxon>Endopterygota</taxon>
        <taxon>Coleoptera</taxon>
        <taxon>Polyphaga</taxon>
        <taxon>Scarabaeiformia</taxon>
        <taxon>Scarabaeidae</taxon>
        <taxon>Melolonthinae</taxon>
        <taxon>Holotrichia</taxon>
    </lineage>
</organism>
<evidence type="ECO:0000313" key="2">
    <source>
        <dbReference type="Proteomes" id="UP001056778"/>
    </source>
</evidence>
<proteinExistence type="predicted"/>
<accession>A0ACB9TME6</accession>
<evidence type="ECO:0000313" key="1">
    <source>
        <dbReference type="EMBL" id="KAI4467860.1"/>
    </source>
</evidence>
<sequence length="612" mass="69366">MIKKKIYHNSIRKLLVERKADPNIILPGKGISCLHLTIGNDSEKFAMEVTTLLIQNGGDPNVLSDEGLTPVHIAAAWGRVEILKLLLYCGGDPQLTDNCYKNALHYALKENWEQAVILINDFISCQRLSIYDSFSPKEKTCTVTLDKILLNNGLMVGEYTNEADEEGADEKKEETKSEISQLNLNTLPHTDTQEYVLNWCNNQELVSNQTEFVDDCSGELNYCNNSAIIITKKETKCSSTKSSYQSERLSNSSISSALSNSKTDKKFNKVTIRNKNKHHINYPPQKKCNYKESSRESGILTLPESSDEDGGYSDDSFIDEQCEFNYIETTNNLGNLNIKEHKDTSSDYCTCTESSEIANILDKTIYGFSNKKNLHPPNSSNSDDQDLSFVSISEVYRYTDLDEGIVFYEKRILVTPSCSIQNETASTGHSQSSLPKSLDYDTDTLRKELTAQGFDPGPITKTTKRVYLRKLYQLKQQLHSLKPQRNDEKGKGKRSRPFQHLYEAVTNYNNAKFVTENTKINTILDIWKDNHGVICLHIFQNVIPAEAYTREAAMINALNLQNITNIKGGEFYGVSATWSQKQKNLLGMYLLYKAMKIFLNEGERQIFPNDLE</sequence>
<reference evidence="1" key="1">
    <citation type="submission" date="2022-04" db="EMBL/GenBank/DDBJ databases">
        <title>Chromosome-scale genome assembly of Holotrichia oblita Faldermann.</title>
        <authorList>
            <person name="Rongchong L."/>
        </authorList>
    </citation>
    <scope>NUCLEOTIDE SEQUENCE</scope>
    <source>
        <strain evidence="1">81SQS9</strain>
    </source>
</reference>
<name>A0ACB9TME6_HOLOL</name>
<keyword evidence="2" id="KW-1185">Reference proteome</keyword>
<comment type="caution">
    <text evidence="1">The sequence shown here is derived from an EMBL/GenBank/DDBJ whole genome shotgun (WGS) entry which is preliminary data.</text>
</comment>
<gene>
    <name evidence="1" type="ORF">MML48_2g00018196</name>
</gene>